<dbReference type="OrthoDB" id="556502at2"/>
<accession>A0A5C6ZGD0</accession>
<proteinExistence type="predicted"/>
<evidence type="ECO:0000313" key="1">
    <source>
        <dbReference type="EMBL" id="TXD89005.1"/>
    </source>
</evidence>
<keyword evidence="2" id="KW-1185">Reference proteome</keyword>
<dbReference type="RefSeq" id="WP_147086629.1">
    <property type="nucleotide sequence ID" value="NZ_VORM01000005.1"/>
</dbReference>
<dbReference type="AlphaFoldDB" id="A0A5C6ZGD0"/>
<dbReference type="EMBL" id="VORO01000010">
    <property type="protein sequence ID" value="TXD89005.1"/>
    <property type="molecule type" value="Genomic_DNA"/>
</dbReference>
<dbReference type="InterPro" id="IPR027417">
    <property type="entry name" value="P-loop_NTPase"/>
</dbReference>
<dbReference type="SUPFAM" id="SSF52540">
    <property type="entry name" value="P-loop containing nucleoside triphosphate hydrolases"/>
    <property type="match status" value="1"/>
</dbReference>
<evidence type="ECO:0000313" key="2">
    <source>
        <dbReference type="Proteomes" id="UP000321578"/>
    </source>
</evidence>
<name>A0A5C6ZGD0_9FLAO</name>
<comment type="caution">
    <text evidence="1">The sequence shown here is derived from an EMBL/GenBank/DDBJ whole genome shotgun (WGS) entry which is preliminary data.</text>
</comment>
<dbReference type="Gene3D" id="3.40.50.300">
    <property type="entry name" value="P-loop containing nucleotide triphosphate hydrolases"/>
    <property type="match status" value="1"/>
</dbReference>
<organism evidence="1 2">
    <name type="scientific">Subsaximicrobium wynnwilliamsii</name>
    <dbReference type="NCBI Taxonomy" id="291179"/>
    <lineage>
        <taxon>Bacteria</taxon>
        <taxon>Pseudomonadati</taxon>
        <taxon>Bacteroidota</taxon>
        <taxon>Flavobacteriia</taxon>
        <taxon>Flavobacteriales</taxon>
        <taxon>Flavobacteriaceae</taxon>
        <taxon>Subsaximicrobium</taxon>
    </lineage>
</organism>
<reference evidence="1 2" key="1">
    <citation type="submission" date="2019-08" db="EMBL/GenBank/DDBJ databases">
        <title>Genomes of Subsaximicrobium wynnwilliamsii strains.</title>
        <authorList>
            <person name="Bowman J.P."/>
        </authorList>
    </citation>
    <scope>NUCLEOTIDE SEQUENCE [LARGE SCALE GENOMIC DNA]</scope>
    <source>
        <strain evidence="1 2">2-80-2</strain>
    </source>
</reference>
<sequence>MNWNIFCLKYDKREEWAFEQMSYLLFCAELGNRIGLFRYKNQTGIETEPLEKDGEYYGFQAKYYRVPLSGKKSEIISSIKKAKRENPKLNKILFYLNEEFSESTKKGQKKSKFHIDIESEAKKLKLEIVWRVPSHFELQLTLPENKYIYEDFFSLEPNEGKLIDEIKNHNKNILQAIQTEIPFGDKKIKIDRSKIIEEIIKVSNKKENIIISGEGGCGKTALFKEFYSLQNKEIPICIFKATELNVNHINEFVYPQTALK</sequence>
<gene>
    <name evidence="1" type="ORF">ESY86_10980</name>
</gene>
<protein>
    <submittedName>
        <fullName evidence="1">Uncharacterized protein</fullName>
    </submittedName>
</protein>
<dbReference type="Proteomes" id="UP000321578">
    <property type="component" value="Unassembled WGS sequence"/>
</dbReference>